<dbReference type="InterPro" id="IPR036397">
    <property type="entry name" value="RNaseH_sf"/>
</dbReference>
<reference evidence="1" key="1">
    <citation type="journal article" date="2020" name="Nature">
        <title>Giant virus diversity and host interactions through global metagenomics.</title>
        <authorList>
            <person name="Schulz F."/>
            <person name="Roux S."/>
            <person name="Paez-Espino D."/>
            <person name="Jungbluth S."/>
            <person name="Walsh D.A."/>
            <person name="Denef V.J."/>
            <person name="McMahon K.D."/>
            <person name="Konstantinidis K.T."/>
            <person name="Eloe-Fadrosh E.A."/>
            <person name="Kyrpides N.C."/>
            <person name="Woyke T."/>
        </authorList>
    </citation>
    <scope>NUCLEOTIDE SEQUENCE</scope>
    <source>
        <strain evidence="1">GVMAG-M-3300023174-137</strain>
    </source>
</reference>
<dbReference type="InterPro" id="IPR012337">
    <property type="entry name" value="RNaseH-like_sf"/>
</dbReference>
<dbReference type="AlphaFoldDB" id="A0A6C0DF64"/>
<organism evidence="1">
    <name type="scientific">viral metagenome</name>
    <dbReference type="NCBI Taxonomy" id="1070528"/>
    <lineage>
        <taxon>unclassified sequences</taxon>
        <taxon>metagenomes</taxon>
        <taxon>organismal metagenomes</taxon>
    </lineage>
</organism>
<evidence type="ECO:0000313" key="1">
    <source>
        <dbReference type="EMBL" id="QHT14215.1"/>
    </source>
</evidence>
<dbReference type="Gene3D" id="3.30.420.10">
    <property type="entry name" value="Ribonuclease H-like superfamily/Ribonuclease H"/>
    <property type="match status" value="1"/>
</dbReference>
<dbReference type="GO" id="GO:0003676">
    <property type="term" value="F:nucleic acid binding"/>
    <property type="evidence" value="ECO:0007669"/>
    <property type="project" value="InterPro"/>
</dbReference>
<name>A0A6C0DF64_9ZZZZ</name>
<evidence type="ECO:0008006" key="2">
    <source>
        <dbReference type="Google" id="ProtNLM"/>
    </source>
</evidence>
<dbReference type="EMBL" id="MN739580">
    <property type="protein sequence ID" value="QHT14215.1"/>
    <property type="molecule type" value="Genomic_DNA"/>
</dbReference>
<sequence>MSLPKKVLAFDIGIRNLAWCLMEHSETSWQIHGWNNYDLLAGESSQDAKNREKHVCHQCGKKAKYQSGGKMTCVKHCPPDRPALHDLSGALLTKIPTCKVLEKMLKPPPKKKTRAGYLSQMEQAFSLPIQVPKTTKAKSEDIAGLHDSIQKFVDEHKSLFQTATHIFLENQPAYKNPTMKSVQILLFATLRERLFPAIPFVGFIHAGNKVKGATGYADRKKGSELRIREFLEKDDICEKERWKNVLSGNQKKSDLCDAMCMCIDRLNAT</sequence>
<dbReference type="SUPFAM" id="SSF53098">
    <property type="entry name" value="Ribonuclease H-like"/>
    <property type="match status" value="1"/>
</dbReference>
<accession>A0A6C0DF64</accession>
<proteinExistence type="predicted"/>
<protein>
    <recommendedName>
        <fullName evidence="2">Mitochondrial resolvase Ydc2 catalytic domain-containing protein</fullName>
    </recommendedName>
</protein>